<proteinExistence type="predicted"/>
<organism evidence="1 2">
    <name type="scientific">Stieleria varia</name>
    <dbReference type="NCBI Taxonomy" id="2528005"/>
    <lineage>
        <taxon>Bacteria</taxon>
        <taxon>Pseudomonadati</taxon>
        <taxon>Planctomycetota</taxon>
        <taxon>Planctomycetia</taxon>
        <taxon>Pirellulales</taxon>
        <taxon>Pirellulaceae</taxon>
        <taxon>Stieleria</taxon>
    </lineage>
</organism>
<accession>A0A5C6AM19</accession>
<dbReference type="EMBL" id="SJPN01000005">
    <property type="protein sequence ID" value="TWU01103.1"/>
    <property type="molecule type" value="Genomic_DNA"/>
</dbReference>
<evidence type="ECO:0000313" key="1">
    <source>
        <dbReference type="EMBL" id="TWU01103.1"/>
    </source>
</evidence>
<dbReference type="Gene3D" id="3.40.50.1820">
    <property type="entry name" value="alpha/beta hydrolase"/>
    <property type="match status" value="1"/>
</dbReference>
<reference evidence="1 2" key="1">
    <citation type="submission" date="2019-02" db="EMBL/GenBank/DDBJ databases">
        <title>Deep-cultivation of Planctomycetes and their phenomic and genomic characterization uncovers novel biology.</title>
        <authorList>
            <person name="Wiegand S."/>
            <person name="Jogler M."/>
            <person name="Boedeker C."/>
            <person name="Pinto D."/>
            <person name="Vollmers J."/>
            <person name="Rivas-Marin E."/>
            <person name="Kohn T."/>
            <person name="Peeters S.H."/>
            <person name="Heuer A."/>
            <person name="Rast P."/>
            <person name="Oberbeckmann S."/>
            <person name="Bunk B."/>
            <person name="Jeske O."/>
            <person name="Meyerdierks A."/>
            <person name="Storesund J.E."/>
            <person name="Kallscheuer N."/>
            <person name="Luecker S."/>
            <person name="Lage O.M."/>
            <person name="Pohl T."/>
            <person name="Merkel B.J."/>
            <person name="Hornburger P."/>
            <person name="Mueller R.-W."/>
            <person name="Bruemmer F."/>
            <person name="Labrenz M."/>
            <person name="Spormann A.M."/>
            <person name="Op Den Camp H."/>
            <person name="Overmann J."/>
            <person name="Amann R."/>
            <person name="Jetten M.S.M."/>
            <person name="Mascher T."/>
            <person name="Medema M.H."/>
            <person name="Devos D.P."/>
            <person name="Kaster A.-K."/>
            <person name="Ovreas L."/>
            <person name="Rohde M."/>
            <person name="Galperin M.Y."/>
            <person name="Jogler C."/>
        </authorList>
    </citation>
    <scope>NUCLEOTIDE SEQUENCE [LARGE SCALE GENOMIC DNA]</scope>
    <source>
        <strain evidence="1 2">Pla52n</strain>
    </source>
</reference>
<dbReference type="RefSeq" id="WP_146521590.1">
    <property type="nucleotide sequence ID" value="NZ_CP151726.1"/>
</dbReference>
<dbReference type="InterPro" id="IPR029058">
    <property type="entry name" value="AB_hydrolase_fold"/>
</dbReference>
<name>A0A5C6AM19_9BACT</name>
<protein>
    <recommendedName>
        <fullName evidence="3">Alpha/beta hydrolase family protein</fullName>
    </recommendedName>
</protein>
<dbReference type="Proteomes" id="UP000320176">
    <property type="component" value="Unassembled WGS sequence"/>
</dbReference>
<dbReference type="SUPFAM" id="SSF53474">
    <property type="entry name" value="alpha/beta-Hydrolases"/>
    <property type="match status" value="1"/>
</dbReference>
<evidence type="ECO:0000313" key="2">
    <source>
        <dbReference type="Proteomes" id="UP000320176"/>
    </source>
</evidence>
<sequence>MKQPLLRCTYLCVFGYVCLVTAWRLPADEPLLNQALLNPVTAGTLIVPAVSPGTPAAGKRVLMTAPEYAGTDVFHTLYLPQHWSPDGEPTPIIFEYTGNYFPQSGSTGKVEDGALGYGLSGGRFIWVSLPYVNSQGTANEVTWWGDERATVEYAKLNVPRIIERFNADPDAVFLCGFSRGAIGVNYIGLHDDEIAKLWTAFISHDHFDGVRQWNTPWGSPLQQYQADARKRLERVGNRRYWVSQNGLSSQSEQFIRSVYPVPDQFTFASIDASEILGSFPNEIAKSPHTDRWLLKPSQYRSDVWDWMNKVTSPDDHISSAQQP</sequence>
<dbReference type="AlphaFoldDB" id="A0A5C6AM19"/>
<dbReference type="OrthoDB" id="253099at2"/>
<keyword evidence="2" id="KW-1185">Reference proteome</keyword>
<evidence type="ECO:0008006" key="3">
    <source>
        <dbReference type="Google" id="ProtNLM"/>
    </source>
</evidence>
<gene>
    <name evidence="1" type="ORF">Pla52n_44750</name>
</gene>
<comment type="caution">
    <text evidence="1">The sequence shown here is derived from an EMBL/GenBank/DDBJ whole genome shotgun (WGS) entry which is preliminary data.</text>
</comment>